<proteinExistence type="predicted"/>
<evidence type="ECO:0000313" key="1">
    <source>
        <dbReference type="EMBL" id="KAA6380699.1"/>
    </source>
</evidence>
<dbReference type="EMBL" id="SNRW01007755">
    <property type="protein sequence ID" value="KAA6380699.1"/>
    <property type="molecule type" value="Genomic_DNA"/>
</dbReference>
<dbReference type="Proteomes" id="UP000324800">
    <property type="component" value="Unassembled WGS sequence"/>
</dbReference>
<protein>
    <submittedName>
        <fullName evidence="1">Uncharacterized protein</fullName>
    </submittedName>
</protein>
<name>A0A5J4VE37_9EUKA</name>
<dbReference type="AlphaFoldDB" id="A0A5J4VE37"/>
<evidence type="ECO:0000313" key="2">
    <source>
        <dbReference type="Proteomes" id="UP000324800"/>
    </source>
</evidence>
<organism evidence="1 2">
    <name type="scientific">Streblomastix strix</name>
    <dbReference type="NCBI Taxonomy" id="222440"/>
    <lineage>
        <taxon>Eukaryota</taxon>
        <taxon>Metamonada</taxon>
        <taxon>Preaxostyla</taxon>
        <taxon>Oxymonadida</taxon>
        <taxon>Streblomastigidae</taxon>
        <taxon>Streblomastix</taxon>
    </lineage>
</organism>
<comment type="caution">
    <text evidence="1">The sequence shown here is derived from an EMBL/GenBank/DDBJ whole genome shotgun (WGS) entry which is preliminary data.</text>
</comment>
<gene>
    <name evidence="1" type="ORF">EZS28_023773</name>
</gene>
<reference evidence="1 2" key="1">
    <citation type="submission" date="2019-03" db="EMBL/GenBank/DDBJ databases">
        <title>Single cell metagenomics reveals metabolic interactions within the superorganism composed of flagellate Streblomastix strix and complex community of Bacteroidetes bacteria on its surface.</title>
        <authorList>
            <person name="Treitli S.C."/>
            <person name="Kolisko M."/>
            <person name="Husnik F."/>
            <person name="Keeling P."/>
            <person name="Hampl V."/>
        </authorList>
    </citation>
    <scope>NUCLEOTIDE SEQUENCE [LARGE SCALE GENOMIC DNA]</scope>
    <source>
        <strain evidence="1">ST1C</strain>
    </source>
</reference>
<sequence>MNSDIIQNGLVTRGECRGRGEAPLEEGIKTIKEEDRATKIEINHIKIELMHHSRQYQFSLETKIRIFQLALSTHSNAIPYGSGAYEVIIAFLS</sequence>
<accession>A0A5J4VE37</accession>